<comment type="caution">
    <text evidence="1">The sequence shown here is derived from an EMBL/GenBank/DDBJ whole genome shotgun (WGS) entry which is preliminary data.</text>
</comment>
<proteinExistence type="predicted"/>
<evidence type="ECO:0000313" key="2">
    <source>
        <dbReference type="Proteomes" id="UP001372338"/>
    </source>
</evidence>
<reference evidence="1 2" key="1">
    <citation type="submission" date="2024-01" db="EMBL/GenBank/DDBJ databases">
        <title>The genomes of 5 underutilized Papilionoideae crops provide insights into root nodulation and disease resistanc.</title>
        <authorList>
            <person name="Yuan L."/>
        </authorList>
    </citation>
    <scope>NUCLEOTIDE SEQUENCE [LARGE SCALE GENOMIC DNA]</scope>
    <source>
        <strain evidence="1">ZHUSHIDOU_FW_LH</strain>
        <tissue evidence="1">Leaf</tissue>
    </source>
</reference>
<keyword evidence="2" id="KW-1185">Reference proteome</keyword>
<dbReference type="Proteomes" id="UP001372338">
    <property type="component" value="Unassembled WGS sequence"/>
</dbReference>
<evidence type="ECO:0000313" key="1">
    <source>
        <dbReference type="EMBL" id="KAK7246017.1"/>
    </source>
</evidence>
<name>A0AAN9HS33_CROPI</name>
<protein>
    <submittedName>
        <fullName evidence="1">Uncharacterized protein</fullName>
    </submittedName>
</protein>
<accession>A0AAN9HS33</accession>
<sequence length="153" mass="17375">MAQASTSLNANGFLHSGQDWTDSVRMVKDLMVEGTESWNSNLVEQIISLYEASLIQQILSLHLNQDMQVWRHPKEGEYTRLWHIKYIPGCKDLSWRACQGILPVCLRLKDRGVIEDTICPMSLCVVRKKSPLFMPCSRAALSCRSGLLPSFVH</sequence>
<dbReference type="EMBL" id="JAYWIO010000008">
    <property type="protein sequence ID" value="KAK7246017.1"/>
    <property type="molecule type" value="Genomic_DNA"/>
</dbReference>
<gene>
    <name evidence="1" type="ORF">RIF29_40874</name>
</gene>
<dbReference type="AlphaFoldDB" id="A0AAN9HS33"/>
<organism evidence="1 2">
    <name type="scientific">Crotalaria pallida</name>
    <name type="common">Smooth rattlebox</name>
    <name type="synonym">Crotalaria striata</name>
    <dbReference type="NCBI Taxonomy" id="3830"/>
    <lineage>
        <taxon>Eukaryota</taxon>
        <taxon>Viridiplantae</taxon>
        <taxon>Streptophyta</taxon>
        <taxon>Embryophyta</taxon>
        <taxon>Tracheophyta</taxon>
        <taxon>Spermatophyta</taxon>
        <taxon>Magnoliopsida</taxon>
        <taxon>eudicotyledons</taxon>
        <taxon>Gunneridae</taxon>
        <taxon>Pentapetalae</taxon>
        <taxon>rosids</taxon>
        <taxon>fabids</taxon>
        <taxon>Fabales</taxon>
        <taxon>Fabaceae</taxon>
        <taxon>Papilionoideae</taxon>
        <taxon>50 kb inversion clade</taxon>
        <taxon>genistoids sensu lato</taxon>
        <taxon>core genistoids</taxon>
        <taxon>Crotalarieae</taxon>
        <taxon>Crotalaria</taxon>
    </lineage>
</organism>